<dbReference type="PANTHER" id="PTHR46112">
    <property type="entry name" value="AMINOPEPTIDASE"/>
    <property type="match status" value="1"/>
</dbReference>
<evidence type="ECO:0000313" key="3">
    <source>
        <dbReference type="EMBL" id="MBB3066669.1"/>
    </source>
</evidence>
<dbReference type="SUPFAM" id="SSF55920">
    <property type="entry name" value="Creatinase/aminopeptidase"/>
    <property type="match status" value="1"/>
</dbReference>
<keyword evidence="3" id="KW-0645">Protease</keyword>
<keyword evidence="4" id="KW-1185">Reference proteome</keyword>
<sequence>MHLHFSEEELAGRRARAIEAMSDEGLHGLLIFRQETMFYLTGYDTFGYVFFQCLYLGADGRMVLLTRAPDLRQAQQTSIIKDVRVWVDVPDARPAEALKGILQELGLSGKTLGVEYEAYGLTARNGKRLEAALDGFCKLVDASDLVNRQRVVKSAREIDYVRRAGELADAAVEAAIPLIRPGGDESDILAAMQGEVFRGGGDYPGNEFIIGSAEQALLCRYYSGRRVLSQQDQLTLEWAGAYRHYHAAMMHTAVVGKVPARQREMHAVARDALLAVEAKLVPGNTVGEAFDAHAAVLDKAGFQAHRMNACGYSLGTTFSPNWMDWPMLYHGNPVVLRAGMVFFVHIIIFDDDAGLAMTLGRTSLIGDAGPQSLSHRPLDLIVGG</sequence>
<evidence type="ECO:0000259" key="1">
    <source>
        <dbReference type="Pfam" id="PF00557"/>
    </source>
</evidence>
<dbReference type="InterPro" id="IPR036005">
    <property type="entry name" value="Creatinase/aminopeptidase-like"/>
</dbReference>
<comment type="caution">
    <text evidence="3">The sequence shown here is derived from an EMBL/GenBank/DDBJ whole genome shotgun (WGS) entry which is preliminary data.</text>
</comment>
<dbReference type="InterPro" id="IPR000994">
    <property type="entry name" value="Pept_M24"/>
</dbReference>
<dbReference type="AlphaFoldDB" id="A0A839SX79"/>
<evidence type="ECO:0000313" key="4">
    <source>
        <dbReference type="Proteomes" id="UP000581135"/>
    </source>
</evidence>
<dbReference type="EMBL" id="JACHXA010000010">
    <property type="protein sequence ID" value="MBB3066669.1"/>
    <property type="molecule type" value="Genomic_DNA"/>
</dbReference>
<feature type="domain" description="Creatinase N-terminal" evidence="2">
    <location>
        <begin position="13"/>
        <end position="152"/>
    </location>
</feature>
<dbReference type="Gene3D" id="3.40.350.10">
    <property type="entry name" value="Creatinase/prolidase N-terminal domain"/>
    <property type="match status" value="1"/>
</dbReference>
<dbReference type="Pfam" id="PF00557">
    <property type="entry name" value="Peptidase_M24"/>
    <property type="match status" value="1"/>
</dbReference>
<dbReference type="RefSeq" id="WP_183417503.1">
    <property type="nucleotide sequence ID" value="NZ_JACHXA010000010.1"/>
</dbReference>
<organism evidence="3 4">
    <name type="scientific">Limibacillus halophilus</name>
    <dbReference type="NCBI Taxonomy" id="1579333"/>
    <lineage>
        <taxon>Bacteria</taxon>
        <taxon>Pseudomonadati</taxon>
        <taxon>Pseudomonadota</taxon>
        <taxon>Alphaproteobacteria</taxon>
        <taxon>Rhodospirillales</taxon>
        <taxon>Rhodovibrionaceae</taxon>
        <taxon>Limibacillus</taxon>
    </lineage>
</organism>
<feature type="domain" description="Peptidase M24" evidence="1">
    <location>
        <begin position="160"/>
        <end position="353"/>
    </location>
</feature>
<dbReference type="Pfam" id="PF01321">
    <property type="entry name" value="Creatinase_N"/>
    <property type="match status" value="1"/>
</dbReference>
<dbReference type="SUPFAM" id="SSF53092">
    <property type="entry name" value="Creatinase/prolidase N-terminal domain"/>
    <property type="match status" value="1"/>
</dbReference>
<keyword evidence="3" id="KW-0224">Dipeptidase</keyword>
<gene>
    <name evidence="3" type="ORF">FHR98_002979</name>
</gene>
<proteinExistence type="predicted"/>
<accession>A0A839SX79</accession>
<dbReference type="CDD" id="cd01066">
    <property type="entry name" value="APP_MetAP"/>
    <property type="match status" value="1"/>
</dbReference>
<keyword evidence="3" id="KW-0378">Hydrolase</keyword>
<evidence type="ECO:0000259" key="2">
    <source>
        <dbReference type="Pfam" id="PF01321"/>
    </source>
</evidence>
<reference evidence="3 4" key="1">
    <citation type="submission" date="2020-08" db="EMBL/GenBank/DDBJ databases">
        <title>Genomic Encyclopedia of Type Strains, Phase III (KMG-III): the genomes of soil and plant-associated and newly described type strains.</title>
        <authorList>
            <person name="Whitman W."/>
        </authorList>
    </citation>
    <scope>NUCLEOTIDE SEQUENCE [LARGE SCALE GENOMIC DNA]</scope>
    <source>
        <strain evidence="3 4">CECT 8803</strain>
    </source>
</reference>
<dbReference type="EC" id="3.4.13.9" evidence="3"/>
<dbReference type="PANTHER" id="PTHR46112:SF2">
    <property type="entry name" value="XAA-PRO AMINOPEPTIDASE P-RELATED"/>
    <property type="match status" value="1"/>
</dbReference>
<dbReference type="Proteomes" id="UP000581135">
    <property type="component" value="Unassembled WGS sequence"/>
</dbReference>
<dbReference type="Gene3D" id="3.90.230.10">
    <property type="entry name" value="Creatinase/methionine aminopeptidase superfamily"/>
    <property type="match status" value="1"/>
</dbReference>
<name>A0A839SX79_9PROT</name>
<dbReference type="InterPro" id="IPR029149">
    <property type="entry name" value="Creatin/AminoP/Spt16_N"/>
</dbReference>
<dbReference type="InterPro" id="IPR050659">
    <property type="entry name" value="Peptidase_M24B"/>
</dbReference>
<dbReference type="InterPro" id="IPR000587">
    <property type="entry name" value="Creatinase_N"/>
</dbReference>
<dbReference type="GO" id="GO:0102009">
    <property type="term" value="F:proline dipeptidase activity"/>
    <property type="evidence" value="ECO:0007669"/>
    <property type="project" value="UniProtKB-EC"/>
</dbReference>
<protein>
    <submittedName>
        <fullName evidence="3">Xaa-Pro dipeptidase</fullName>
        <ecNumber evidence="3">3.4.13.9</ecNumber>
    </submittedName>
</protein>